<feature type="transmembrane region" description="Helical" evidence="6">
    <location>
        <begin position="343"/>
        <end position="364"/>
    </location>
</feature>
<keyword evidence="8" id="KW-1185">Reference proteome</keyword>
<keyword evidence="3 6" id="KW-0812">Transmembrane</keyword>
<dbReference type="PANTHER" id="PTHR45649:SF2">
    <property type="entry name" value="ACID PERMEASE, PUTATIVE-RELATED"/>
    <property type="match status" value="1"/>
</dbReference>
<name>A0ABR1PDK8_DIAER</name>
<dbReference type="Gene3D" id="1.20.1740.10">
    <property type="entry name" value="Amino acid/polyamine transporter I"/>
    <property type="match status" value="1"/>
</dbReference>
<reference evidence="7 8" key="1">
    <citation type="submission" date="2024-02" db="EMBL/GenBank/DDBJ databases">
        <title>De novo assembly and annotation of 12 fungi associated with fruit tree decline syndrome in Ontario, Canada.</title>
        <authorList>
            <person name="Sulman M."/>
            <person name="Ellouze W."/>
            <person name="Ilyukhin E."/>
        </authorList>
    </citation>
    <scope>NUCLEOTIDE SEQUENCE [LARGE SCALE GENOMIC DNA]</scope>
    <source>
        <strain evidence="7 8">M169</strain>
    </source>
</reference>
<feature type="transmembrane region" description="Helical" evidence="6">
    <location>
        <begin position="208"/>
        <end position="230"/>
    </location>
</feature>
<dbReference type="Pfam" id="PF13520">
    <property type="entry name" value="AA_permease_2"/>
    <property type="match status" value="1"/>
</dbReference>
<dbReference type="InterPro" id="IPR002293">
    <property type="entry name" value="AA/rel_permease1"/>
</dbReference>
<evidence type="ECO:0000313" key="8">
    <source>
        <dbReference type="Proteomes" id="UP001430848"/>
    </source>
</evidence>
<proteinExistence type="predicted"/>
<keyword evidence="2" id="KW-0813">Transport</keyword>
<dbReference type="PIRSF" id="PIRSF006060">
    <property type="entry name" value="AA_transporter"/>
    <property type="match status" value="1"/>
</dbReference>
<evidence type="ECO:0000256" key="3">
    <source>
        <dbReference type="ARBA" id="ARBA00022692"/>
    </source>
</evidence>
<comment type="caution">
    <text evidence="7">The sequence shown here is derived from an EMBL/GenBank/DDBJ whole genome shotgun (WGS) entry which is preliminary data.</text>
</comment>
<feature type="transmembrane region" description="Helical" evidence="6">
    <location>
        <begin position="137"/>
        <end position="161"/>
    </location>
</feature>
<feature type="transmembrane region" description="Helical" evidence="6">
    <location>
        <begin position="495"/>
        <end position="513"/>
    </location>
</feature>
<evidence type="ECO:0008006" key="9">
    <source>
        <dbReference type="Google" id="ProtNLM"/>
    </source>
</evidence>
<gene>
    <name evidence="7" type="ORF">SLS63_004642</name>
</gene>
<feature type="transmembrane region" description="Helical" evidence="6">
    <location>
        <begin position="55"/>
        <end position="75"/>
    </location>
</feature>
<feature type="transmembrane region" description="Helical" evidence="6">
    <location>
        <begin position="181"/>
        <end position="201"/>
    </location>
</feature>
<keyword evidence="5 6" id="KW-0472">Membrane</keyword>
<feature type="transmembrane region" description="Helical" evidence="6">
    <location>
        <begin position="463"/>
        <end position="483"/>
    </location>
</feature>
<evidence type="ECO:0000313" key="7">
    <source>
        <dbReference type="EMBL" id="KAK7733856.1"/>
    </source>
</evidence>
<accession>A0ABR1PDK8</accession>
<evidence type="ECO:0000256" key="5">
    <source>
        <dbReference type="ARBA" id="ARBA00023136"/>
    </source>
</evidence>
<evidence type="ECO:0000256" key="6">
    <source>
        <dbReference type="SAM" id="Phobius"/>
    </source>
</evidence>
<evidence type="ECO:0000256" key="1">
    <source>
        <dbReference type="ARBA" id="ARBA00004141"/>
    </source>
</evidence>
<evidence type="ECO:0000256" key="4">
    <source>
        <dbReference type="ARBA" id="ARBA00022989"/>
    </source>
</evidence>
<feature type="transmembrane region" description="Helical" evidence="6">
    <location>
        <begin position="425"/>
        <end position="443"/>
    </location>
</feature>
<evidence type="ECO:0000256" key="2">
    <source>
        <dbReference type="ARBA" id="ARBA00022448"/>
    </source>
</evidence>
<dbReference type="PANTHER" id="PTHR45649">
    <property type="entry name" value="AMINO-ACID PERMEASE BAT1"/>
    <property type="match status" value="1"/>
</dbReference>
<dbReference type="EMBL" id="JAKNSF020000017">
    <property type="protein sequence ID" value="KAK7733856.1"/>
    <property type="molecule type" value="Genomic_DNA"/>
</dbReference>
<feature type="transmembrane region" description="Helical" evidence="6">
    <location>
        <begin position="291"/>
        <end position="317"/>
    </location>
</feature>
<sequence>MASNAKTSPQVDNESAELSLRQALASGSAVDEKTGTSDDRANMFRMGKKQELRRNFRFISMFGFTMILMASWESIISVSNIGLVNGGTAGLIWMFFICWVAFIFINTSMAEMGSMMPTVGGQYHWVSEFAPRDYQKFISYLMGWLCVLGWQVGCTSGAYLVGTQIQGLIALNNPGYSYERWHGTLLTIAVSAFAILFNTVLARKLPLIEAIILVIHIFAFFGILVTLWVLAPVNTSAKQVFTQFNDGGDWRSLGGSALIGITSGIYPLIGGDAAVHMSEELRDAGKTLPKCMIWTTVVNGGLAWIMAITFCFCVGDLEEVLNSPTGYPFMQVFYNAVRSTRGATAMSVFITIMFFFGLLTFVATSSRQLYAFARDKGLPFSTWFATVRPGWDIPFNALIFTFVFTSALSLINLGSATALNSITGLQINAMLSSYIVSIGCTIWRRSTDQPLLQSKFSLGRWGLLVNIISMAFLVFFFILAFFPSSPHPDAASMNWNILIYGAVILLSTVYYMFWGKKHYDGPVEYVRKMD</sequence>
<keyword evidence="4 6" id="KW-1133">Transmembrane helix</keyword>
<organism evidence="7 8">
    <name type="scientific">Diaporthe eres</name>
    <name type="common">Phomopsis oblonga</name>
    <dbReference type="NCBI Taxonomy" id="83184"/>
    <lineage>
        <taxon>Eukaryota</taxon>
        <taxon>Fungi</taxon>
        <taxon>Dikarya</taxon>
        <taxon>Ascomycota</taxon>
        <taxon>Pezizomycotina</taxon>
        <taxon>Sordariomycetes</taxon>
        <taxon>Sordariomycetidae</taxon>
        <taxon>Diaporthales</taxon>
        <taxon>Diaporthaceae</taxon>
        <taxon>Diaporthe</taxon>
        <taxon>Diaporthe eres species complex</taxon>
    </lineage>
</organism>
<feature type="transmembrane region" description="Helical" evidence="6">
    <location>
        <begin position="81"/>
        <end position="105"/>
    </location>
</feature>
<feature type="transmembrane region" description="Helical" evidence="6">
    <location>
        <begin position="250"/>
        <end position="270"/>
    </location>
</feature>
<comment type="subcellular location">
    <subcellularLocation>
        <location evidence="1">Membrane</location>
        <topology evidence="1">Multi-pass membrane protein</topology>
    </subcellularLocation>
</comment>
<protein>
    <recommendedName>
        <fullName evidence="9">Amino acid transporter</fullName>
    </recommendedName>
</protein>
<feature type="transmembrane region" description="Helical" evidence="6">
    <location>
        <begin position="397"/>
        <end position="419"/>
    </location>
</feature>
<dbReference type="Proteomes" id="UP001430848">
    <property type="component" value="Unassembled WGS sequence"/>
</dbReference>